<keyword evidence="2" id="KW-1185">Reference proteome</keyword>
<gene>
    <name evidence="1" type="ORF">FA95DRAFT_1675771</name>
</gene>
<dbReference type="Proteomes" id="UP000814033">
    <property type="component" value="Unassembled WGS sequence"/>
</dbReference>
<reference evidence="1" key="1">
    <citation type="submission" date="2021-02" db="EMBL/GenBank/DDBJ databases">
        <authorList>
            <consortium name="DOE Joint Genome Institute"/>
            <person name="Ahrendt S."/>
            <person name="Looney B.P."/>
            <person name="Miyauchi S."/>
            <person name="Morin E."/>
            <person name="Drula E."/>
            <person name="Courty P.E."/>
            <person name="Chicoki N."/>
            <person name="Fauchery L."/>
            <person name="Kohler A."/>
            <person name="Kuo A."/>
            <person name="Labutti K."/>
            <person name="Pangilinan J."/>
            <person name="Lipzen A."/>
            <person name="Riley R."/>
            <person name="Andreopoulos W."/>
            <person name="He G."/>
            <person name="Johnson J."/>
            <person name="Barry K.W."/>
            <person name="Grigoriev I.V."/>
            <person name="Nagy L."/>
            <person name="Hibbett D."/>
            <person name="Henrissat B."/>
            <person name="Matheny P.B."/>
            <person name="Labbe J."/>
            <person name="Martin F."/>
        </authorList>
    </citation>
    <scope>NUCLEOTIDE SEQUENCE</scope>
    <source>
        <strain evidence="1">FP105234-sp</strain>
    </source>
</reference>
<protein>
    <submittedName>
        <fullName evidence="1">Uncharacterized protein</fullName>
    </submittedName>
</protein>
<evidence type="ECO:0000313" key="2">
    <source>
        <dbReference type="Proteomes" id="UP000814033"/>
    </source>
</evidence>
<sequence>MSTWTRYTFPVALSFSHNIPVGGLLADIPLFSVGLLGFAILTFFLILKKVNLALAFLFSSIILSFFAAILDLTQILLHNFGSDQPDSIGRLKIAREVFFAVATGVRFMYFWAFVAQCPRGEMVLKRNSPTGRRSLSALSFHSQRSLHSGDWQRWGIVGLVLQWVLMGIAVAIALLQILWRTLDSFHHQGPVYAVESALEIIASALLISKLLLNCMIAETPSRWGTFFQYSPIFVALIINAGLGSGNLAYFAFTESTLGRFFLAVEIYIVCVFSLVWVFYPNSPSPSLVPKEHKRASSFRGLRLSYGEIMGPMGPTDPILPQQRDPPRLDATTRMSSATRLSSWLIRRASGLSISGRNRLSPERDEKRLWSQDDAERAESPMTEKGGNTLTYEPSNIMTEAKQSARWLDPVYTSVMNSPGGASSPAAREPAPTPYRTGPISPISQPGRARTRSPSTASYYTEAAPGSPATVRPNAILPSDRVRRTSTDSPIFGLNGTLRAGYYSPADMISGQTSARSSGFSNLLREQTELEKSIAALRMFAPEASAKGPSGTGSGETDSSVNPTSLVGRGSVSGQSEFSLSIFPEPPFAARGNSEQVPSAEQISQSAQSADEMLAAARRSSVELIPPRMPAAMSDQTLPSSTRNSEDTLQLAPHGRSDSQGTRYDVTSFIGDLTTPGLHRVDNSFDSTMPNRGQADNDFEEPGSATVATATYVTLQRTYSKTQKLSMDGPGGRLPRIETNFEAQQVSSVPAAQPGNRSVTSPTAGPSRVADLSARVVSPVNRNVSPTNRLLAPSPSRGPLAPPTAYTRAPGARVVKSGGRVVGLPSGPKWGMPISGPTRQSEDLTTAYEQPRPAPGPR</sequence>
<reference evidence="1" key="2">
    <citation type="journal article" date="2022" name="New Phytol.">
        <title>Evolutionary transition to the ectomycorrhizal habit in the genomes of a hyperdiverse lineage of mushroom-forming fungi.</title>
        <authorList>
            <person name="Looney B."/>
            <person name="Miyauchi S."/>
            <person name="Morin E."/>
            <person name="Drula E."/>
            <person name="Courty P.E."/>
            <person name="Kohler A."/>
            <person name="Kuo A."/>
            <person name="LaButti K."/>
            <person name="Pangilinan J."/>
            <person name="Lipzen A."/>
            <person name="Riley R."/>
            <person name="Andreopoulos W."/>
            <person name="He G."/>
            <person name="Johnson J."/>
            <person name="Nolan M."/>
            <person name="Tritt A."/>
            <person name="Barry K.W."/>
            <person name="Grigoriev I.V."/>
            <person name="Nagy L.G."/>
            <person name="Hibbett D."/>
            <person name="Henrissat B."/>
            <person name="Matheny P.B."/>
            <person name="Labbe J."/>
            <person name="Martin F.M."/>
        </authorList>
    </citation>
    <scope>NUCLEOTIDE SEQUENCE</scope>
    <source>
        <strain evidence="1">FP105234-sp</strain>
    </source>
</reference>
<organism evidence="1 2">
    <name type="scientific">Auriscalpium vulgare</name>
    <dbReference type="NCBI Taxonomy" id="40419"/>
    <lineage>
        <taxon>Eukaryota</taxon>
        <taxon>Fungi</taxon>
        <taxon>Dikarya</taxon>
        <taxon>Basidiomycota</taxon>
        <taxon>Agaricomycotina</taxon>
        <taxon>Agaricomycetes</taxon>
        <taxon>Russulales</taxon>
        <taxon>Auriscalpiaceae</taxon>
        <taxon>Auriscalpium</taxon>
    </lineage>
</organism>
<accession>A0ACB8S5K6</accession>
<dbReference type="EMBL" id="MU275850">
    <property type="protein sequence ID" value="KAI0051748.1"/>
    <property type="molecule type" value="Genomic_DNA"/>
</dbReference>
<proteinExistence type="predicted"/>
<evidence type="ECO:0000313" key="1">
    <source>
        <dbReference type="EMBL" id="KAI0051748.1"/>
    </source>
</evidence>
<name>A0ACB8S5K6_9AGAM</name>
<comment type="caution">
    <text evidence="1">The sequence shown here is derived from an EMBL/GenBank/DDBJ whole genome shotgun (WGS) entry which is preliminary data.</text>
</comment>